<reference evidence="2" key="1">
    <citation type="journal article" date="2015" name="Genome Announc.">
        <title>Draft Genome Sequences of Anaerolinea thermolimosa IMO-1, Bellilinea caldifistulae GOMI-1, Leptolinea tardivitalis YMTK-2, Levilinea saccharolytica KIBI-1, Longilinea arvoryzae KOME-1, Previously Described as Members of the Class Anaerolineae (Chloroflexi).</title>
        <authorList>
            <person name="Matsuura N."/>
            <person name="Tourlousse M.D."/>
            <person name="Ohashi A."/>
            <person name="Hugenholtz P."/>
            <person name="Sekiguchi Y."/>
        </authorList>
    </citation>
    <scope>NUCLEOTIDE SEQUENCE</scope>
    <source>
        <strain evidence="2">KIBI-1</strain>
    </source>
</reference>
<dbReference type="GO" id="GO:0016811">
    <property type="term" value="F:hydrolase activity, acting on carbon-nitrogen (but not peptide) bonds, in linear amides"/>
    <property type="evidence" value="ECO:0007669"/>
    <property type="project" value="TreeGrafter"/>
</dbReference>
<dbReference type="Pfam" id="PF02585">
    <property type="entry name" value="PIG-L"/>
    <property type="match status" value="1"/>
</dbReference>
<dbReference type="Gene3D" id="3.40.50.10320">
    <property type="entry name" value="LmbE-like"/>
    <property type="match status" value="1"/>
</dbReference>
<sequence>MKVLAFFAHPDDETMLAGGTLALLARLGAEVHYLCATRGEGGEAGDPPLCAPQELGALRSEELACAVDALGGASLRFLPYVDPSVGPDNTLYAFMDDPVRLAQELRQVLDELSADVLITHGSSGEYGHPAHRLVYAAARLTAQTWASPQRLWYTVQAAYPDSPKPRLLNENDPAHWVLDVTPLKAEKTAATLCHRTQHALFVRNTSKQMGRPVSVPEVVVTLESLHRAAPPAEDGLPQDALALLLCLSGRVREEIAAHG</sequence>
<proteinExistence type="predicted"/>
<dbReference type="PANTHER" id="PTHR12993">
    <property type="entry name" value="N-ACETYLGLUCOSAMINYL-PHOSPHATIDYLINOSITOL DE-N-ACETYLASE-RELATED"/>
    <property type="match status" value="1"/>
</dbReference>
<dbReference type="RefSeq" id="WP_062420037.1">
    <property type="nucleotide sequence ID" value="NZ_BBXZ01000195.1"/>
</dbReference>
<dbReference type="PANTHER" id="PTHR12993:SF11">
    <property type="entry name" value="N-ACETYLGLUCOSAMINYL-PHOSPHATIDYLINOSITOL DE-N-ACETYLASE"/>
    <property type="match status" value="1"/>
</dbReference>
<gene>
    <name evidence="1" type="ORF">LSAC_03705</name>
    <name evidence="2" type="ORF">LSAC_03718</name>
</gene>
<accession>A0A0N0RDK1</accession>
<dbReference type="EMBL" id="DF967976">
    <property type="protein sequence ID" value="GAP19793.1"/>
    <property type="molecule type" value="Genomic_DNA"/>
</dbReference>
<dbReference type="OrthoDB" id="9790023at2"/>
<dbReference type="SUPFAM" id="SSF102588">
    <property type="entry name" value="LmbE-like"/>
    <property type="match status" value="1"/>
</dbReference>
<dbReference type="AlphaFoldDB" id="A0A0N0RDK1"/>
<dbReference type="InterPro" id="IPR003737">
    <property type="entry name" value="GlcNAc_PI_deacetylase-related"/>
</dbReference>
<dbReference type="InterPro" id="IPR024078">
    <property type="entry name" value="LmbE-like_dom_sf"/>
</dbReference>
<evidence type="ECO:0000313" key="2">
    <source>
        <dbReference type="EMBL" id="GAP19804.1"/>
    </source>
</evidence>
<protein>
    <submittedName>
        <fullName evidence="2">Uncharacterized protein, LmbE homolog</fullName>
    </submittedName>
</protein>
<evidence type="ECO:0000313" key="1">
    <source>
        <dbReference type="EMBL" id="GAP19793.1"/>
    </source>
</evidence>
<dbReference type="EMBL" id="DF967976">
    <property type="protein sequence ID" value="GAP19804.1"/>
    <property type="molecule type" value="Genomic_DNA"/>
</dbReference>
<organism evidence="2">
    <name type="scientific">Levilinea saccharolytica</name>
    <dbReference type="NCBI Taxonomy" id="229921"/>
    <lineage>
        <taxon>Bacteria</taxon>
        <taxon>Bacillati</taxon>
        <taxon>Chloroflexota</taxon>
        <taxon>Anaerolineae</taxon>
        <taxon>Anaerolineales</taxon>
        <taxon>Anaerolineaceae</taxon>
        <taxon>Levilinea</taxon>
    </lineage>
</organism>
<name>A0A0N0RDK1_9CHLR</name>